<dbReference type="PANTHER" id="PTHR39160">
    <property type="entry name" value="CELL WALL-BINDING PROTEIN YOCH"/>
    <property type="match status" value="1"/>
</dbReference>
<dbReference type="EMBL" id="FNZK01000005">
    <property type="protein sequence ID" value="SEJ27487.1"/>
    <property type="molecule type" value="Genomic_DNA"/>
</dbReference>
<dbReference type="GO" id="GO:0009254">
    <property type="term" value="P:peptidoglycan turnover"/>
    <property type="evidence" value="ECO:0007669"/>
    <property type="project" value="InterPro"/>
</dbReference>
<dbReference type="STRING" id="84035.SAMN05660742_10591"/>
<name>A0A1H6XL67_9FIRM</name>
<gene>
    <name evidence="4" type="ORF">SAMN05660742_10591</name>
</gene>
<dbReference type="GO" id="GO:0019867">
    <property type="term" value="C:outer membrane"/>
    <property type="evidence" value="ECO:0007669"/>
    <property type="project" value="InterPro"/>
</dbReference>
<dbReference type="Gene3D" id="1.10.101.10">
    <property type="entry name" value="PGBD-like superfamily/PGBD"/>
    <property type="match status" value="1"/>
</dbReference>
<dbReference type="Proteomes" id="UP000199662">
    <property type="component" value="Unassembled WGS sequence"/>
</dbReference>
<accession>A0A1H6XL67</accession>
<dbReference type="InterPro" id="IPR036908">
    <property type="entry name" value="RlpA-like_sf"/>
</dbReference>
<feature type="domain" description="Peptidoglycan binding-like" evidence="2">
    <location>
        <begin position="34"/>
        <end position="87"/>
    </location>
</feature>
<sequence>MKKRFCVLITAGMFVFMMHTVVFASAFLVKSGMQGENVKIVQNLLVELGYSPGSVDGVCGSATVAAIKNFQSTQGLIVDGVVGDLTYSYLTRSVPDSDRGGQRTLYMSASAYSAHDPGNSNRTATGKLVKKGLVAVDPNVIPLGTHLYIPGYGEAIAADVGSSIQGNRIDIAFDTHEEAIDFGRQSITVYIID</sequence>
<dbReference type="Pfam" id="PF01471">
    <property type="entry name" value="PG_binding_1"/>
    <property type="match status" value="1"/>
</dbReference>
<dbReference type="AlphaFoldDB" id="A0A1H6XL67"/>
<protein>
    <submittedName>
        <fullName evidence="4">3D (Asp-Asp-Asp) domain-containing protein</fullName>
    </submittedName>
</protein>
<dbReference type="InterPro" id="IPR036365">
    <property type="entry name" value="PGBD-like_sf"/>
</dbReference>
<dbReference type="InterPro" id="IPR036366">
    <property type="entry name" value="PGBDSf"/>
</dbReference>
<reference evidence="4 5" key="1">
    <citation type="submission" date="2016-10" db="EMBL/GenBank/DDBJ databases">
        <authorList>
            <person name="de Groot N.N."/>
        </authorList>
    </citation>
    <scope>NUCLEOTIDE SEQUENCE [LARGE SCALE GENOMIC DNA]</scope>
    <source>
        <strain evidence="4 5">DSM 2179</strain>
    </source>
</reference>
<evidence type="ECO:0000256" key="1">
    <source>
        <dbReference type="ARBA" id="ARBA00022729"/>
    </source>
</evidence>
<dbReference type="CDD" id="cd22786">
    <property type="entry name" value="DPBB_YuiC-like"/>
    <property type="match status" value="1"/>
</dbReference>
<dbReference type="Pfam" id="PF06725">
    <property type="entry name" value="3D"/>
    <property type="match status" value="1"/>
</dbReference>
<proteinExistence type="predicted"/>
<organism evidence="4 5">
    <name type="scientific">Propionispira arboris</name>
    <dbReference type="NCBI Taxonomy" id="84035"/>
    <lineage>
        <taxon>Bacteria</taxon>
        <taxon>Bacillati</taxon>
        <taxon>Bacillota</taxon>
        <taxon>Negativicutes</taxon>
        <taxon>Selenomonadales</taxon>
        <taxon>Selenomonadaceae</taxon>
        <taxon>Propionispira</taxon>
    </lineage>
</organism>
<dbReference type="InterPro" id="IPR051933">
    <property type="entry name" value="Resuscitation_pf_RpfB"/>
</dbReference>
<evidence type="ECO:0000313" key="5">
    <source>
        <dbReference type="Proteomes" id="UP000199662"/>
    </source>
</evidence>
<dbReference type="GO" id="GO:0004553">
    <property type="term" value="F:hydrolase activity, hydrolyzing O-glycosyl compounds"/>
    <property type="evidence" value="ECO:0007669"/>
    <property type="project" value="InterPro"/>
</dbReference>
<dbReference type="SUPFAM" id="SSF50685">
    <property type="entry name" value="Barwin-like endoglucanases"/>
    <property type="match status" value="1"/>
</dbReference>
<keyword evidence="5" id="KW-1185">Reference proteome</keyword>
<dbReference type="InterPro" id="IPR010611">
    <property type="entry name" value="3D_dom"/>
</dbReference>
<dbReference type="InterPro" id="IPR002477">
    <property type="entry name" value="Peptidoglycan-bd-like"/>
</dbReference>
<evidence type="ECO:0000259" key="3">
    <source>
        <dbReference type="Pfam" id="PF06725"/>
    </source>
</evidence>
<dbReference type="PANTHER" id="PTHR39160:SF4">
    <property type="entry name" value="RESUSCITATION-PROMOTING FACTOR RPFB"/>
    <property type="match status" value="1"/>
</dbReference>
<keyword evidence="1" id="KW-0732">Signal</keyword>
<dbReference type="SUPFAM" id="SSF47090">
    <property type="entry name" value="PGBD-like"/>
    <property type="match status" value="1"/>
</dbReference>
<evidence type="ECO:0000313" key="4">
    <source>
        <dbReference type="EMBL" id="SEJ27487.1"/>
    </source>
</evidence>
<feature type="domain" description="3D" evidence="3">
    <location>
        <begin position="134"/>
        <end position="192"/>
    </location>
</feature>
<dbReference type="Gene3D" id="2.40.40.10">
    <property type="entry name" value="RlpA-like domain"/>
    <property type="match status" value="1"/>
</dbReference>
<evidence type="ECO:0000259" key="2">
    <source>
        <dbReference type="Pfam" id="PF01471"/>
    </source>
</evidence>